<evidence type="ECO:0000256" key="1">
    <source>
        <dbReference type="SAM" id="MobiDB-lite"/>
    </source>
</evidence>
<dbReference type="AlphaFoldDB" id="A0AAE1JLG3"/>
<evidence type="ECO:0000313" key="3">
    <source>
        <dbReference type="EMBL" id="KAK4270991.1"/>
    </source>
</evidence>
<feature type="compositionally biased region" description="Acidic residues" evidence="1">
    <location>
        <begin position="53"/>
        <end position="63"/>
    </location>
</feature>
<evidence type="ECO:0000256" key="2">
    <source>
        <dbReference type="SAM" id="Phobius"/>
    </source>
</evidence>
<evidence type="ECO:0000313" key="4">
    <source>
        <dbReference type="Proteomes" id="UP001293593"/>
    </source>
</evidence>
<gene>
    <name evidence="3" type="ORF">QN277_019753</name>
</gene>
<feature type="region of interest" description="Disordered" evidence="1">
    <location>
        <begin position="1"/>
        <end position="85"/>
    </location>
</feature>
<accession>A0AAE1JLG3</accession>
<feature type="compositionally biased region" description="Polar residues" evidence="1">
    <location>
        <begin position="1"/>
        <end position="19"/>
    </location>
</feature>
<dbReference type="Proteomes" id="UP001293593">
    <property type="component" value="Unassembled WGS sequence"/>
</dbReference>
<name>A0AAE1JLG3_9FABA</name>
<protein>
    <submittedName>
        <fullName evidence="3">Uncharacterized protein</fullName>
    </submittedName>
</protein>
<proteinExistence type="predicted"/>
<feature type="transmembrane region" description="Helical" evidence="2">
    <location>
        <begin position="91"/>
        <end position="111"/>
    </location>
</feature>
<keyword evidence="2" id="KW-1133">Transmembrane helix</keyword>
<keyword evidence="2" id="KW-0812">Transmembrane</keyword>
<sequence>MQFFHSKTSSPSLGVTNENGGHIHLAQSEKIVEIEDGYDERHGMQPTTQPPDDAGDHDDEESHGEDAAGADNGEEDEDMENPGEASIGNKLWTFFHNIILYSIFLIMQLWVRSWTSLTL</sequence>
<comment type="caution">
    <text evidence="3">The sequence shown here is derived from an EMBL/GenBank/DDBJ whole genome shotgun (WGS) entry which is preliminary data.</text>
</comment>
<feature type="compositionally biased region" description="Acidic residues" evidence="1">
    <location>
        <begin position="72"/>
        <end position="81"/>
    </location>
</feature>
<keyword evidence="4" id="KW-1185">Reference proteome</keyword>
<keyword evidence="2" id="KW-0472">Membrane</keyword>
<reference evidence="3" key="1">
    <citation type="submission" date="2023-10" db="EMBL/GenBank/DDBJ databases">
        <title>Chromosome-level genome of the transformable northern wattle, Acacia crassicarpa.</title>
        <authorList>
            <person name="Massaro I."/>
            <person name="Sinha N.R."/>
            <person name="Poethig S."/>
            <person name="Leichty A.R."/>
        </authorList>
    </citation>
    <scope>NUCLEOTIDE SEQUENCE</scope>
    <source>
        <strain evidence="3">Acra3RX</strain>
        <tissue evidence="3">Leaf</tissue>
    </source>
</reference>
<dbReference type="EMBL" id="JAWXYG010000005">
    <property type="protein sequence ID" value="KAK4270991.1"/>
    <property type="molecule type" value="Genomic_DNA"/>
</dbReference>
<organism evidence="3 4">
    <name type="scientific">Acacia crassicarpa</name>
    <name type="common">northern wattle</name>
    <dbReference type="NCBI Taxonomy" id="499986"/>
    <lineage>
        <taxon>Eukaryota</taxon>
        <taxon>Viridiplantae</taxon>
        <taxon>Streptophyta</taxon>
        <taxon>Embryophyta</taxon>
        <taxon>Tracheophyta</taxon>
        <taxon>Spermatophyta</taxon>
        <taxon>Magnoliopsida</taxon>
        <taxon>eudicotyledons</taxon>
        <taxon>Gunneridae</taxon>
        <taxon>Pentapetalae</taxon>
        <taxon>rosids</taxon>
        <taxon>fabids</taxon>
        <taxon>Fabales</taxon>
        <taxon>Fabaceae</taxon>
        <taxon>Caesalpinioideae</taxon>
        <taxon>mimosoid clade</taxon>
        <taxon>Acacieae</taxon>
        <taxon>Acacia</taxon>
    </lineage>
</organism>